<accession>A0ABS8XEW5</accession>
<dbReference type="Proteomes" id="UP001201463">
    <property type="component" value="Unassembled WGS sequence"/>
</dbReference>
<evidence type="ECO:0000313" key="2">
    <source>
        <dbReference type="EMBL" id="MCE4537537.1"/>
    </source>
</evidence>
<feature type="region of interest" description="Disordered" evidence="1">
    <location>
        <begin position="1"/>
        <end position="39"/>
    </location>
</feature>
<keyword evidence="3" id="KW-1185">Reference proteome</keyword>
<name>A0ABS8XEW5_9BURK</name>
<evidence type="ECO:0000313" key="3">
    <source>
        <dbReference type="Proteomes" id="UP001201463"/>
    </source>
</evidence>
<proteinExistence type="predicted"/>
<reference evidence="2 3" key="1">
    <citation type="submission" date="2021-12" db="EMBL/GenBank/DDBJ databases">
        <title>Genome seq of p7.</title>
        <authorList>
            <person name="Seo T."/>
        </authorList>
    </citation>
    <scope>NUCLEOTIDE SEQUENCE [LARGE SCALE GENOMIC DNA]</scope>
    <source>
        <strain evidence="2 3">P7</strain>
    </source>
</reference>
<organism evidence="2 3">
    <name type="scientific">Pelomonas caseinilytica</name>
    <dbReference type="NCBI Taxonomy" id="2906763"/>
    <lineage>
        <taxon>Bacteria</taxon>
        <taxon>Pseudomonadati</taxon>
        <taxon>Pseudomonadota</taxon>
        <taxon>Betaproteobacteria</taxon>
        <taxon>Burkholderiales</taxon>
        <taxon>Sphaerotilaceae</taxon>
        <taxon>Roseateles</taxon>
    </lineage>
</organism>
<protein>
    <submittedName>
        <fullName evidence="2">Uncharacterized protein</fullName>
    </submittedName>
</protein>
<dbReference type="EMBL" id="JAJTWT010000003">
    <property type="protein sequence ID" value="MCE4537537.1"/>
    <property type="molecule type" value="Genomic_DNA"/>
</dbReference>
<sequence length="342" mass="37289">MDSPVAEPISARLRSPGGRHNVPKKIQGEAMRTKPGAGSKPVELPAWMWTVAFTKHRYVPGAWRAALQSLNTRLRSRPVRLPAGFSHSPRDSSKSAGKAELARQKRRLDRLAHAKARLPATWEALGYEFPTPVAVRLHLRRRDKGKFWLFLADSKGPLAYLERSADFAAGVVQHEYMVRNPKRSGEGKGLADRAMVNASVVYPAIGIHRVELAAGLSGGSAIWPRLGFCPSNVQAWSALRKVIQANYLKLPPAVEPSFALLHGRSLGSAIQAILADDDPAAIFEVVSLDDDSRVRHALGLQHPLSGLLLVGGHWRGHLDLQGLGGARLRDFAQGRGFTVPVV</sequence>
<feature type="region of interest" description="Disordered" evidence="1">
    <location>
        <begin position="80"/>
        <end position="105"/>
    </location>
</feature>
<comment type="caution">
    <text evidence="2">The sequence shown here is derived from an EMBL/GenBank/DDBJ whole genome shotgun (WGS) entry which is preliminary data.</text>
</comment>
<evidence type="ECO:0000256" key="1">
    <source>
        <dbReference type="SAM" id="MobiDB-lite"/>
    </source>
</evidence>
<gene>
    <name evidence="2" type="ORF">LXT12_09775</name>
</gene>